<dbReference type="RefSeq" id="WP_003324442.1">
    <property type="nucleotide sequence ID" value="NZ_ALPT02000015.1"/>
</dbReference>
<evidence type="ECO:0000313" key="5">
    <source>
        <dbReference type="Proteomes" id="UP000297014"/>
    </source>
</evidence>
<dbReference type="EMBL" id="JALP01000248">
    <property type="protein sequence ID" value="THG89287.1"/>
    <property type="molecule type" value="Genomic_DNA"/>
</dbReference>
<dbReference type="InterPro" id="IPR024976">
    <property type="entry name" value="DUF3885"/>
</dbReference>
<evidence type="ECO:0000313" key="3">
    <source>
        <dbReference type="EMBL" id="THG89287.1"/>
    </source>
</evidence>
<organism evidence="2 4">
    <name type="scientific">Alkalihalobacillus alcalophilus ATCC 27647 = CGMCC 1.3604</name>
    <dbReference type="NCBI Taxonomy" id="1218173"/>
    <lineage>
        <taxon>Bacteria</taxon>
        <taxon>Bacillati</taxon>
        <taxon>Bacillota</taxon>
        <taxon>Bacilli</taxon>
        <taxon>Bacillales</taxon>
        <taxon>Bacillaceae</taxon>
        <taxon>Alkalihalobacillus</taxon>
    </lineage>
</organism>
<evidence type="ECO:0000259" key="1">
    <source>
        <dbReference type="Pfam" id="PF13021"/>
    </source>
</evidence>
<reference evidence="3 5" key="2">
    <citation type="submission" date="2014-01" db="EMBL/GenBank/DDBJ databases">
        <title>Draft genome sequencing of Bacillus alcalophilus CGMCC 1.3604.</title>
        <authorList>
            <person name="Yang J."/>
            <person name="Diao L."/>
            <person name="Yang S."/>
        </authorList>
    </citation>
    <scope>NUCLEOTIDE SEQUENCE [LARGE SCALE GENOMIC DNA]</scope>
    <source>
        <strain evidence="3 5">CGMCC 1.3604</strain>
    </source>
</reference>
<name>A0A094XH37_ALKAL</name>
<dbReference type="AlphaFoldDB" id="A0A094XH37"/>
<feature type="domain" description="DUF3885" evidence="1">
    <location>
        <begin position="6"/>
        <end position="200"/>
    </location>
</feature>
<accession>A0A094XH37</accession>
<dbReference type="Pfam" id="PF13021">
    <property type="entry name" value="DUF3885"/>
    <property type="match status" value="1"/>
</dbReference>
<dbReference type="EMBL" id="ALPT02000015">
    <property type="protein sequence ID" value="KGA98110.1"/>
    <property type="molecule type" value="Genomic_DNA"/>
</dbReference>
<protein>
    <recommendedName>
        <fullName evidence="1">DUF3885 domain-containing protein</fullName>
    </recommendedName>
</protein>
<dbReference type="OrthoDB" id="72213at2"/>
<dbReference type="eggNOG" id="ENOG502ZC9V">
    <property type="taxonomic scope" value="Bacteria"/>
</dbReference>
<evidence type="ECO:0000313" key="2">
    <source>
        <dbReference type="EMBL" id="KGA98110.1"/>
    </source>
</evidence>
<dbReference type="STRING" id="1218173.BALCAV_0206170"/>
<proteinExistence type="predicted"/>
<comment type="caution">
    <text evidence="2">The sequence shown here is derived from an EMBL/GenBank/DDBJ whole genome shotgun (WGS) entry which is preliminary data.</text>
</comment>
<dbReference type="Proteomes" id="UP000297014">
    <property type="component" value="Unassembled WGS sequence"/>
</dbReference>
<keyword evidence="4" id="KW-1185">Reference proteome</keyword>
<gene>
    <name evidence="3" type="ORF">AJ85_18510</name>
    <name evidence="2" type="ORF">BALCAV_0206170</name>
</gene>
<evidence type="ECO:0000313" key="4">
    <source>
        <dbReference type="Proteomes" id="UP000002754"/>
    </source>
</evidence>
<sequence length="210" mass="25346">MKCNLVNQIFKDLPLAPPLFYRWPIGIRFELGVNYLQGDCYKGSLYLENVYERAITLFEAIFEEEDELLLVVNHLDRFRKQSFKRKFRFVEPFLIKKLSDYEVSCQVVPDVFEEESEESFPQLMMKCKRSEIKYRALIKEICNHDMGFEKSLYHDVFFIHLKNKVIFHVYDDRGCDVIAIKADQIRFLYERYNDWILSYDRLDINKVFLT</sequence>
<reference evidence="2 4" key="1">
    <citation type="journal article" date="2014" name="Genome Announc.">
        <title>Draft Genome Sequence of Bacillus alcalophilus AV1934, a Classic Alkaliphile Isolated from Human Feces in 1934.</title>
        <authorList>
            <person name="Attie O."/>
            <person name="Jayaprakash A."/>
            <person name="Shah H."/>
            <person name="Paulsen I.T."/>
            <person name="Morino M."/>
            <person name="Takahashi Y."/>
            <person name="Narumi I."/>
            <person name="Sachidanandam R."/>
            <person name="Satoh K."/>
            <person name="Ito M."/>
            <person name="Krulwich T.A."/>
        </authorList>
    </citation>
    <scope>NUCLEOTIDE SEQUENCE [LARGE SCALE GENOMIC DNA]</scope>
    <source>
        <strain evidence="2 4">AV1934</strain>
    </source>
</reference>
<dbReference type="Proteomes" id="UP000002754">
    <property type="component" value="Unassembled WGS sequence"/>
</dbReference>